<keyword evidence="6" id="KW-1185">Reference proteome</keyword>
<dbReference type="Proteomes" id="UP000294543">
    <property type="component" value="Unassembled WGS sequence"/>
</dbReference>
<evidence type="ECO:0000313" key="5">
    <source>
        <dbReference type="EMBL" id="TDD18876.1"/>
    </source>
</evidence>
<dbReference type="GO" id="GO:0008745">
    <property type="term" value="F:N-acetylmuramoyl-L-alanine amidase activity"/>
    <property type="evidence" value="ECO:0007669"/>
    <property type="project" value="InterPro"/>
</dbReference>
<proteinExistence type="predicted"/>
<dbReference type="SUPFAM" id="SSF53187">
    <property type="entry name" value="Zn-dependent exopeptidases"/>
    <property type="match status" value="1"/>
</dbReference>
<dbReference type="InterPro" id="IPR002508">
    <property type="entry name" value="MurNAc-LAA_cat"/>
</dbReference>
<dbReference type="SMART" id="SM00646">
    <property type="entry name" value="Ami_3"/>
    <property type="match status" value="1"/>
</dbReference>
<feature type="domain" description="MurNAc-LAA" evidence="4">
    <location>
        <begin position="146"/>
        <end position="270"/>
    </location>
</feature>
<evidence type="ECO:0000256" key="1">
    <source>
        <dbReference type="ARBA" id="ARBA00022801"/>
    </source>
</evidence>
<dbReference type="OrthoDB" id="3268878at2"/>
<dbReference type="GO" id="GO:0009253">
    <property type="term" value="P:peptidoglycan catabolic process"/>
    <property type="evidence" value="ECO:0007669"/>
    <property type="project" value="InterPro"/>
</dbReference>
<feature type="compositionally biased region" description="Low complexity" evidence="2">
    <location>
        <begin position="38"/>
        <end position="52"/>
    </location>
</feature>
<feature type="signal peptide" evidence="3">
    <location>
        <begin position="1"/>
        <end position="22"/>
    </location>
</feature>
<sequence length="274" mass="28323">MGAFLAGSAVLATLAALSAACAGAVPAVREAKAPVAPPAAASAGPSAGSSPTGRGGPLAGKVVVIDPGHNGGNAAHREEIDRLVDVITGRKPCNTIGTRTRSGYPEHAFTWDVAGRLKPLLEAMGAKVVLTRPDDKGVGPCITERAAIGNEARADAVVSIHGDGAAESGHGFHVIMPGLVAGHNDAIVRPSRRLGLAIRKAYRVGTRMPYATYAGRDGLQTRTDLGGLNLSKRPAVFIECGNMRNSRDAARMSKPAFRERIATSLAAGLRQYLR</sequence>
<dbReference type="InterPro" id="IPR050695">
    <property type="entry name" value="N-acetylmuramoyl_amidase_3"/>
</dbReference>
<reference evidence="5 6" key="1">
    <citation type="submission" date="2019-03" db="EMBL/GenBank/DDBJ databases">
        <title>Draft genome sequences of novel Actinobacteria.</title>
        <authorList>
            <person name="Sahin N."/>
            <person name="Ay H."/>
            <person name="Saygin H."/>
        </authorList>
    </citation>
    <scope>NUCLEOTIDE SEQUENCE [LARGE SCALE GENOMIC DNA]</scope>
    <source>
        <strain evidence="5 6">KC712</strain>
    </source>
</reference>
<dbReference type="EMBL" id="SMKP01000065">
    <property type="protein sequence ID" value="TDD18876.1"/>
    <property type="molecule type" value="Genomic_DNA"/>
</dbReference>
<comment type="caution">
    <text evidence="5">The sequence shown here is derived from an EMBL/GenBank/DDBJ whole genome shotgun (WGS) entry which is preliminary data.</text>
</comment>
<protein>
    <submittedName>
        <fullName evidence="5">N-acetylmuramoyl-L-alanine amidase</fullName>
    </submittedName>
</protein>
<keyword evidence="3" id="KW-0732">Signal</keyword>
<gene>
    <name evidence="5" type="ORF">E1294_23000</name>
</gene>
<evidence type="ECO:0000259" key="4">
    <source>
        <dbReference type="SMART" id="SM00646"/>
    </source>
</evidence>
<dbReference type="GO" id="GO:0030288">
    <property type="term" value="C:outer membrane-bounded periplasmic space"/>
    <property type="evidence" value="ECO:0007669"/>
    <property type="project" value="TreeGrafter"/>
</dbReference>
<dbReference type="CDD" id="cd02696">
    <property type="entry name" value="MurNAc-LAA"/>
    <property type="match status" value="1"/>
</dbReference>
<dbReference type="Gene3D" id="3.40.630.40">
    <property type="entry name" value="Zn-dependent exopeptidases"/>
    <property type="match status" value="1"/>
</dbReference>
<dbReference type="RefSeq" id="WP_132511358.1">
    <property type="nucleotide sequence ID" value="NZ_SMKP01000065.1"/>
</dbReference>
<organism evidence="5 6">
    <name type="scientific">Nonomuraea diastatica</name>
    <dbReference type="NCBI Taxonomy" id="1848329"/>
    <lineage>
        <taxon>Bacteria</taxon>
        <taxon>Bacillati</taxon>
        <taxon>Actinomycetota</taxon>
        <taxon>Actinomycetes</taxon>
        <taxon>Streptosporangiales</taxon>
        <taxon>Streptosporangiaceae</taxon>
        <taxon>Nonomuraea</taxon>
    </lineage>
</organism>
<name>A0A4V2YED8_9ACTN</name>
<dbReference type="PANTHER" id="PTHR30404:SF0">
    <property type="entry name" value="N-ACETYLMURAMOYL-L-ALANINE AMIDASE AMIC"/>
    <property type="match status" value="1"/>
</dbReference>
<dbReference type="AlphaFoldDB" id="A0A4V2YED8"/>
<dbReference type="Pfam" id="PF01520">
    <property type="entry name" value="Amidase_3"/>
    <property type="match status" value="1"/>
</dbReference>
<feature type="region of interest" description="Disordered" evidence="2">
    <location>
        <begin position="37"/>
        <end position="60"/>
    </location>
</feature>
<evidence type="ECO:0000256" key="2">
    <source>
        <dbReference type="SAM" id="MobiDB-lite"/>
    </source>
</evidence>
<dbReference type="PANTHER" id="PTHR30404">
    <property type="entry name" value="N-ACETYLMURAMOYL-L-ALANINE AMIDASE"/>
    <property type="match status" value="1"/>
</dbReference>
<keyword evidence="1" id="KW-0378">Hydrolase</keyword>
<feature type="chain" id="PRO_5020270001" evidence="3">
    <location>
        <begin position="23"/>
        <end position="274"/>
    </location>
</feature>
<accession>A0A4V2YED8</accession>
<evidence type="ECO:0000256" key="3">
    <source>
        <dbReference type="SAM" id="SignalP"/>
    </source>
</evidence>
<evidence type="ECO:0000313" key="6">
    <source>
        <dbReference type="Proteomes" id="UP000294543"/>
    </source>
</evidence>